<dbReference type="AlphaFoldDB" id="A0A3E4Q8S3"/>
<accession>A0A3E4Q8S3</accession>
<keyword evidence="1" id="KW-0812">Transmembrane</keyword>
<evidence type="ECO:0000313" key="3">
    <source>
        <dbReference type="Proteomes" id="UP000260835"/>
    </source>
</evidence>
<dbReference type="Proteomes" id="UP000260835">
    <property type="component" value="Unassembled WGS sequence"/>
</dbReference>
<keyword evidence="1" id="KW-0472">Membrane</keyword>
<comment type="caution">
    <text evidence="2">The sequence shown here is derived from an EMBL/GenBank/DDBJ whole genome shotgun (WGS) entry which is preliminary data.</text>
</comment>
<dbReference type="EMBL" id="QSRD01000175">
    <property type="protein sequence ID" value="RGK89554.1"/>
    <property type="molecule type" value="Genomic_DNA"/>
</dbReference>
<keyword evidence="1" id="KW-1133">Transmembrane helix</keyword>
<sequence length="140" mass="15830">MVKRVDELSFTKNHPYTVDGVIGIFDKYVYDPSSKKQFINLINTTINYIQDNGVCKKTNGNNMLQSFSNAQIIAGASSSLVFLCSLTFYIGGAWATYGNEQKLKDTENTVKTLTLEKQEMKTYIDSLSNIVYRSSVRKQE</sequence>
<evidence type="ECO:0000256" key="1">
    <source>
        <dbReference type="SAM" id="Phobius"/>
    </source>
</evidence>
<evidence type="ECO:0000313" key="2">
    <source>
        <dbReference type="EMBL" id="RGK89554.1"/>
    </source>
</evidence>
<protein>
    <submittedName>
        <fullName evidence="2">Uncharacterized protein</fullName>
    </submittedName>
</protein>
<gene>
    <name evidence="2" type="ORF">DXC89_11680</name>
</gene>
<organism evidence="2 3">
    <name type="scientific">Prevotella disiens</name>
    <dbReference type="NCBI Taxonomy" id="28130"/>
    <lineage>
        <taxon>Bacteria</taxon>
        <taxon>Pseudomonadati</taxon>
        <taxon>Bacteroidota</taxon>
        <taxon>Bacteroidia</taxon>
        <taxon>Bacteroidales</taxon>
        <taxon>Prevotellaceae</taxon>
        <taxon>Prevotella</taxon>
    </lineage>
</organism>
<feature type="transmembrane region" description="Helical" evidence="1">
    <location>
        <begin position="72"/>
        <end position="95"/>
    </location>
</feature>
<proteinExistence type="predicted"/>
<name>A0A3E4Q8S3_9BACT</name>
<reference evidence="2 3" key="1">
    <citation type="submission" date="2018-08" db="EMBL/GenBank/DDBJ databases">
        <title>A genome reference for cultivated species of the human gut microbiota.</title>
        <authorList>
            <person name="Zou Y."/>
            <person name="Xue W."/>
            <person name="Luo G."/>
        </authorList>
    </citation>
    <scope>NUCLEOTIDE SEQUENCE [LARGE SCALE GENOMIC DNA]</scope>
    <source>
        <strain evidence="2 3">TF09-12</strain>
    </source>
</reference>